<comment type="caution">
    <text evidence="5">The sequence shown here is derived from an EMBL/GenBank/DDBJ whole genome shotgun (WGS) entry which is preliminary data.</text>
</comment>
<dbReference type="Pfam" id="PF12850">
    <property type="entry name" value="Metallophos_2"/>
    <property type="match status" value="1"/>
</dbReference>
<keyword evidence="2" id="KW-0479">Metal-binding</keyword>
<sequence>MTAPAGGVRLLLLADTHLPRRARDLPAQVWAAVDAADVVVHAGDWVEVAALDALAERARRLVAVVGNNDGPALRARLPEVARAEVGGVRLAVVHETGAAAGRERRCEERFGAPGDGGPDVLVFGHSHIPWDSTTPGGLRLLNPGSPTDRRRQPHCTYLTATARRGRLADVVLHRLPPRTGRRPPGTRPDAGTHPAG</sequence>
<dbReference type="PANTHER" id="PTHR11124">
    <property type="entry name" value="VACUOLAR SORTING PROTEIN VPS29"/>
    <property type="match status" value="1"/>
</dbReference>
<dbReference type="SUPFAM" id="SSF56300">
    <property type="entry name" value="Metallo-dependent phosphatases"/>
    <property type="match status" value="1"/>
</dbReference>
<evidence type="ECO:0000256" key="2">
    <source>
        <dbReference type="RuleBase" id="RU362039"/>
    </source>
</evidence>
<feature type="region of interest" description="Disordered" evidence="3">
    <location>
        <begin position="174"/>
        <end position="196"/>
    </location>
</feature>
<evidence type="ECO:0000256" key="1">
    <source>
        <dbReference type="ARBA" id="ARBA00008950"/>
    </source>
</evidence>
<protein>
    <recommendedName>
        <fullName evidence="2">Phosphoesterase</fullName>
        <ecNumber evidence="2">3.1.4.-</ecNumber>
    </recommendedName>
</protein>
<evidence type="ECO:0000313" key="6">
    <source>
        <dbReference type="Proteomes" id="UP001501195"/>
    </source>
</evidence>
<comment type="similarity">
    <text evidence="1 2">Belongs to the metallophosphoesterase superfamily. YfcE family.</text>
</comment>
<gene>
    <name evidence="5" type="ORF">GCM10023225_13240</name>
</gene>
<comment type="cofactor">
    <cofactor evidence="2">
        <name>a divalent metal cation</name>
        <dbReference type="ChEBI" id="CHEBI:60240"/>
    </cofactor>
</comment>
<dbReference type="EC" id="3.1.4.-" evidence="2"/>
<keyword evidence="6" id="KW-1185">Reference proteome</keyword>
<dbReference type="Proteomes" id="UP001501195">
    <property type="component" value="Unassembled WGS sequence"/>
</dbReference>
<accession>A0ABP9HLD6</accession>
<reference evidence="6" key="1">
    <citation type="journal article" date="2019" name="Int. J. Syst. Evol. Microbiol.">
        <title>The Global Catalogue of Microorganisms (GCM) 10K type strain sequencing project: providing services to taxonomists for standard genome sequencing and annotation.</title>
        <authorList>
            <consortium name="The Broad Institute Genomics Platform"/>
            <consortium name="The Broad Institute Genome Sequencing Center for Infectious Disease"/>
            <person name="Wu L."/>
            <person name="Ma J."/>
        </authorList>
    </citation>
    <scope>NUCLEOTIDE SEQUENCE [LARGE SCALE GENOMIC DNA]</scope>
    <source>
        <strain evidence="6">JCM 18126</strain>
    </source>
</reference>
<evidence type="ECO:0000256" key="3">
    <source>
        <dbReference type="SAM" id="MobiDB-lite"/>
    </source>
</evidence>
<evidence type="ECO:0000313" key="5">
    <source>
        <dbReference type="EMBL" id="GAA4973175.1"/>
    </source>
</evidence>
<evidence type="ECO:0000259" key="4">
    <source>
        <dbReference type="Pfam" id="PF12850"/>
    </source>
</evidence>
<dbReference type="Gene3D" id="3.60.21.10">
    <property type="match status" value="1"/>
</dbReference>
<feature type="domain" description="Calcineurin-like phosphoesterase" evidence="4">
    <location>
        <begin position="9"/>
        <end position="162"/>
    </location>
</feature>
<dbReference type="InterPro" id="IPR029052">
    <property type="entry name" value="Metallo-depent_PP-like"/>
</dbReference>
<dbReference type="NCBIfam" id="TIGR00040">
    <property type="entry name" value="yfcE"/>
    <property type="match status" value="1"/>
</dbReference>
<name>A0ABP9HLD6_9ACTN</name>
<dbReference type="InterPro" id="IPR000979">
    <property type="entry name" value="Phosphodiesterase_MJ0936/Vps29"/>
</dbReference>
<dbReference type="EMBL" id="BAABIL010000173">
    <property type="protein sequence ID" value="GAA4973175.1"/>
    <property type="molecule type" value="Genomic_DNA"/>
</dbReference>
<proteinExistence type="inferred from homology"/>
<organism evidence="5 6">
    <name type="scientific">Kineococcus glutinatus</name>
    <dbReference type="NCBI Taxonomy" id="1070872"/>
    <lineage>
        <taxon>Bacteria</taxon>
        <taxon>Bacillati</taxon>
        <taxon>Actinomycetota</taxon>
        <taxon>Actinomycetes</taxon>
        <taxon>Kineosporiales</taxon>
        <taxon>Kineosporiaceae</taxon>
        <taxon>Kineococcus</taxon>
    </lineage>
</organism>
<dbReference type="InterPro" id="IPR024654">
    <property type="entry name" value="Calcineurin-like_PHP_lpxH"/>
</dbReference>